<gene>
    <name evidence="1" type="ORF">COU43_01235</name>
</gene>
<dbReference type="SUPFAM" id="SSF111126">
    <property type="entry name" value="Ligand-binding domain in the NO signalling and Golgi transport"/>
    <property type="match status" value="1"/>
</dbReference>
<evidence type="ECO:0000313" key="2">
    <source>
        <dbReference type="Proteomes" id="UP000228909"/>
    </source>
</evidence>
<evidence type="ECO:0008006" key="3">
    <source>
        <dbReference type="Google" id="ProtNLM"/>
    </source>
</evidence>
<name>A0A2H0TJF0_9BACT</name>
<sequence length="202" mass="24113">MVKEFSLKEEANRLMKIKGNARGVTLQTHAEYILYKKGDEGLRRVEEKLKELGYPLKFKEVRPLKWYPEGLGVLVLLVAKEIFNWSKSDIFDMGNSAPKYSFVVKLLLKYFLSPRRSFQESPKYWRKHYDFGELETGEFNEKEKYLIVREKGYKFHPIACIFHSGYFLRIAQYVIKSEKITIEETKCMFKGDPYHEFIIRWI</sequence>
<dbReference type="EMBL" id="PFCK01000034">
    <property type="protein sequence ID" value="PIR71678.1"/>
    <property type="molecule type" value="Genomic_DNA"/>
</dbReference>
<organism evidence="1 2">
    <name type="scientific">Candidatus Nealsonbacteria bacterium CG10_big_fil_rev_8_21_14_0_10_37_25</name>
    <dbReference type="NCBI Taxonomy" id="1974711"/>
    <lineage>
        <taxon>Bacteria</taxon>
        <taxon>Candidatus Nealsoniibacteriota</taxon>
    </lineage>
</organism>
<dbReference type="InterPro" id="IPR024096">
    <property type="entry name" value="NO_sig/Golgi_transp_ligand-bd"/>
</dbReference>
<accession>A0A2H0TJF0</accession>
<reference evidence="2" key="1">
    <citation type="submission" date="2017-09" db="EMBL/GenBank/DDBJ databases">
        <title>Depth-based differentiation of microbial function through sediment-hosted aquifers and enrichment of novel symbionts in the deep terrestrial subsurface.</title>
        <authorList>
            <person name="Probst A.J."/>
            <person name="Ladd B."/>
            <person name="Jarett J.K."/>
            <person name="Geller-Mcgrath D.E."/>
            <person name="Sieber C.M.K."/>
            <person name="Emerson J.B."/>
            <person name="Anantharaman K."/>
            <person name="Thomas B.C."/>
            <person name="Malmstrom R."/>
            <person name="Stieglmeier M."/>
            <person name="Klingl A."/>
            <person name="Woyke T."/>
            <person name="Ryan C.M."/>
            <person name="Banfield J.F."/>
        </authorList>
    </citation>
    <scope>NUCLEOTIDE SEQUENCE [LARGE SCALE GENOMIC DNA]</scope>
</reference>
<protein>
    <recommendedName>
        <fullName evidence="3">4-vinyl reductase 4VR domain-containing protein</fullName>
    </recommendedName>
</protein>
<dbReference type="Proteomes" id="UP000228909">
    <property type="component" value="Unassembled WGS sequence"/>
</dbReference>
<dbReference type="Gene3D" id="3.30.1380.20">
    <property type="entry name" value="Trafficking protein particle complex subunit 3"/>
    <property type="match status" value="1"/>
</dbReference>
<dbReference type="AlphaFoldDB" id="A0A2H0TJF0"/>
<evidence type="ECO:0000313" key="1">
    <source>
        <dbReference type="EMBL" id="PIR71678.1"/>
    </source>
</evidence>
<proteinExistence type="predicted"/>
<comment type="caution">
    <text evidence="1">The sequence shown here is derived from an EMBL/GenBank/DDBJ whole genome shotgun (WGS) entry which is preliminary data.</text>
</comment>